<keyword evidence="9 13" id="KW-0585">Phenylalanine catabolism</keyword>
<keyword evidence="4 12" id="KW-0479">Metal-binding</keyword>
<dbReference type="Gene3D" id="2.30.30.230">
    <property type="entry name" value="Fumarylacetoacetase, N-terminal domain"/>
    <property type="match status" value="1"/>
</dbReference>
<dbReference type="GO" id="GO:0006559">
    <property type="term" value="P:L-phenylalanine catabolic process"/>
    <property type="evidence" value="ECO:0007669"/>
    <property type="project" value="UniProtKB-UniRule"/>
</dbReference>
<reference evidence="16" key="1">
    <citation type="submission" date="2015-10" db="EMBL/GenBank/DDBJ databases">
        <authorList>
            <person name="Regsiter A."/>
            <person name="william w."/>
        </authorList>
    </citation>
    <scope>NUCLEOTIDE SEQUENCE</scope>
    <source>
        <strain evidence="16">Montdore</strain>
    </source>
</reference>
<evidence type="ECO:0000256" key="10">
    <source>
        <dbReference type="PIRSR" id="PIRSR605959-1"/>
    </source>
</evidence>
<feature type="binding site" evidence="12">
    <location>
        <position position="184"/>
    </location>
    <ligand>
        <name>Ca(2+)</name>
        <dbReference type="ChEBI" id="CHEBI:29108"/>
    </ligand>
</feature>
<evidence type="ECO:0000256" key="9">
    <source>
        <dbReference type="ARBA" id="ARBA00023232"/>
    </source>
</evidence>
<dbReference type="UniPathway" id="UPA00139">
    <property type="reaction ID" value="UER00341"/>
</dbReference>
<dbReference type="Gene3D" id="3.90.850.10">
    <property type="entry name" value="Fumarylacetoacetase-like, C-terminal domain"/>
    <property type="match status" value="1"/>
</dbReference>
<dbReference type="InterPro" id="IPR011234">
    <property type="entry name" value="Fumarylacetoacetase-like_C"/>
</dbReference>
<keyword evidence="7 12" id="KW-0460">Magnesium</keyword>
<evidence type="ECO:0000256" key="2">
    <source>
        <dbReference type="ARBA" id="ARBA00010211"/>
    </source>
</evidence>
<feature type="binding site" evidence="12">
    <location>
        <position position="218"/>
    </location>
    <ligand>
        <name>Mg(2+)</name>
        <dbReference type="ChEBI" id="CHEBI:18420"/>
    </ligand>
</feature>
<dbReference type="InterPro" id="IPR036663">
    <property type="entry name" value="Fumarylacetoacetase_C_sf"/>
</dbReference>
<name>A0A292PQ87_9PEZI</name>
<dbReference type="GO" id="GO:0046872">
    <property type="term" value="F:metal ion binding"/>
    <property type="evidence" value="ECO:0007669"/>
    <property type="project" value="UniProtKB-UniRule"/>
</dbReference>
<dbReference type="SUPFAM" id="SSF63433">
    <property type="entry name" value="Fumarylacetoacetate hydrolase, FAH, N-terminal domain"/>
    <property type="match status" value="1"/>
</dbReference>
<feature type="binding site" evidence="12">
    <location>
        <position position="113"/>
    </location>
    <ligand>
        <name>Ca(2+)</name>
        <dbReference type="ChEBI" id="CHEBI:29108"/>
    </ligand>
</feature>
<dbReference type="EMBL" id="LN891069">
    <property type="protein sequence ID" value="CUS09802.1"/>
    <property type="molecule type" value="Genomic_DNA"/>
</dbReference>
<evidence type="ECO:0000256" key="6">
    <source>
        <dbReference type="ARBA" id="ARBA00022837"/>
    </source>
</evidence>
<feature type="binding site" evidence="12">
    <location>
        <position position="186"/>
    </location>
    <ligand>
        <name>Ca(2+)</name>
        <dbReference type="ChEBI" id="CHEBI:29108"/>
    </ligand>
</feature>
<keyword evidence="8 13" id="KW-0828">Tyrosine catabolism</keyword>
<dbReference type="SUPFAM" id="SSF56529">
    <property type="entry name" value="FAH"/>
    <property type="match status" value="1"/>
</dbReference>
<evidence type="ECO:0000313" key="17">
    <source>
        <dbReference type="Proteomes" id="UP001412239"/>
    </source>
</evidence>
<evidence type="ECO:0000256" key="12">
    <source>
        <dbReference type="PIRSR" id="PIRSR605959-3"/>
    </source>
</evidence>
<dbReference type="Pfam" id="PF01557">
    <property type="entry name" value="FAA_hydrolase"/>
    <property type="match status" value="1"/>
</dbReference>
<feature type="binding site" evidence="11">
    <location>
        <position position="225"/>
    </location>
    <ligand>
        <name>substrate</name>
    </ligand>
</feature>
<dbReference type="Pfam" id="PF09298">
    <property type="entry name" value="FAA_hydrolase_N"/>
    <property type="match status" value="1"/>
</dbReference>
<feature type="domain" description="Fumarylacetoacetase N-terminal" evidence="15">
    <location>
        <begin position="10"/>
        <end position="105"/>
    </location>
</feature>
<feature type="domain" description="Fumarylacetoacetase-like C-terminal" evidence="14">
    <location>
        <begin position="112"/>
        <end position="406"/>
    </location>
</feature>
<proteinExistence type="inferred from homology"/>
<dbReference type="GO" id="GO:1902000">
    <property type="term" value="P:homogentisate catabolic process"/>
    <property type="evidence" value="ECO:0007669"/>
    <property type="project" value="TreeGrafter"/>
</dbReference>
<evidence type="ECO:0000256" key="7">
    <source>
        <dbReference type="ARBA" id="ARBA00022842"/>
    </source>
</evidence>
<dbReference type="InterPro" id="IPR005959">
    <property type="entry name" value="Fumarylacetoacetase"/>
</dbReference>
<evidence type="ECO:0000313" key="16">
    <source>
        <dbReference type="EMBL" id="CUS09802.1"/>
    </source>
</evidence>
<feature type="binding site" evidence="11">
    <location>
        <position position="336"/>
    </location>
    <ligand>
        <name>substrate</name>
    </ligand>
</feature>
<evidence type="ECO:0000256" key="11">
    <source>
        <dbReference type="PIRSR" id="PIRSR605959-2"/>
    </source>
</evidence>
<dbReference type="EC" id="3.7.1.2" evidence="3 13"/>
<evidence type="ECO:0000256" key="8">
    <source>
        <dbReference type="ARBA" id="ARBA00022878"/>
    </source>
</evidence>
<feature type="active site" description="Proton acceptor" evidence="10">
    <location>
        <position position="120"/>
    </location>
</feature>
<evidence type="ECO:0000259" key="15">
    <source>
        <dbReference type="Pfam" id="PF09298"/>
    </source>
</evidence>
<evidence type="ECO:0000256" key="4">
    <source>
        <dbReference type="ARBA" id="ARBA00022723"/>
    </source>
</evidence>
<dbReference type="Proteomes" id="UP001412239">
    <property type="component" value="Unassembled WGS sequence"/>
</dbReference>
<evidence type="ECO:0000256" key="1">
    <source>
        <dbReference type="ARBA" id="ARBA00004782"/>
    </source>
</evidence>
<keyword evidence="5 13" id="KW-0378">Hydrolase</keyword>
<comment type="cofactor">
    <cofactor evidence="13">
        <name>Mg(2+)</name>
        <dbReference type="ChEBI" id="CHEBI:18420"/>
    </cofactor>
    <cofactor evidence="13">
        <name>Ca(2+)</name>
        <dbReference type="ChEBI" id="CHEBI:29108"/>
    </cofactor>
</comment>
<dbReference type="PANTHER" id="PTHR43069:SF2">
    <property type="entry name" value="FUMARYLACETOACETASE"/>
    <property type="match status" value="1"/>
</dbReference>
<comment type="similarity">
    <text evidence="2 13">Belongs to the FAH family.</text>
</comment>
<dbReference type="GO" id="GO:0006572">
    <property type="term" value="P:L-tyrosine catabolic process"/>
    <property type="evidence" value="ECO:0007669"/>
    <property type="project" value="UniProtKB-UniRule"/>
</dbReference>
<organism evidence="16 17">
    <name type="scientific">Tuber aestivum</name>
    <name type="common">summer truffle</name>
    <dbReference type="NCBI Taxonomy" id="59557"/>
    <lineage>
        <taxon>Eukaryota</taxon>
        <taxon>Fungi</taxon>
        <taxon>Dikarya</taxon>
        <taxon>Ascomycota</taxon>
        <taxon>Pezizomycotina</taxon>
        <taxon>Pezizomycetes</taxon>
        <taxon>Pezizales</taxon>
        <taxon>Tuberaceae</taxon>
        <taxon>Tuber</taxon>
    </lineage>
</organism>
<evidence type="ECO:0000256" key="3">
    <source>
        <dbReference type="ARBA" id="ARBA00012094"/>
    </source>
</evidence>
<dbReference type="InterPro" id="IPR036462">
    <property type="entry name" value="Fumarylacetoacetase_N_sf"/>
</dbReference>
<sequence>MARTPFTQFNIPFGIFSTEEEPRPRCATRIGEKVLDLKKYAENGGAKDIEGFITETFAQPSLNAFAQLSGATRNAVRQRIRDDIQGGHVKESHFVEASKAKMHLPMQIGDYSDFYCSLEHCQNCSAHLSMPQIPKNWFYAPSVYNSRVSSILPSPSTFRRPSGVYYKTGTEEAVYGPTQMMDFELEMGYFVSKPVPHGETMNVDDAKQYIFGFVLLNDWSSRDLQMFEMKPLGPFHGKGSATTISPWIVTMDALEEFSVPVKTIQNPPCFPHLAYGNKAKAALDIKLFAYLERAGKRFKISQSNLRYLYWTPYQQLAHHASAGCGLNTGDLMGTGTISGDAADTDGKKLELGCLYEATEGGTKSITLQSEDGSGQADLKYLLDGDEVVFEAWCGDMKLGFGECRGKLVGQ</sequence>
<evidence type="ECO:0000256" key="5">
    <source>
        <dbReference type="ARBA" id="ARBA00022801"/>
    </source>
</evidence>
<feature type="binding site" evidence="12">
    <location>
        <position position="238"/>
    </location>
    <ligand>
        <name>Mg(2+)</name>
        <dbReference type="ChEBI" id="CHEBI:18420"/>
    </ligand>
</feature>
<protein>
    <recommendedName>
        <fullName evidence="3 13">Fumarylacetoacetase</fullName>
        <ecNumber evidence="3 13">3.7.1.2</ecNumber>
    </recommendedName>
    <alternativeName>
        <fullName evidence="13">Fumarylacetoacetate hydrolase</fullName>
    </alternativeName>
</protein>
<dbReference type="AlphaFoldDB" id="A0A292PQ87"/>
<comment type="catalytic activity">
    <reaction evidence="13">
        <text>4-fumarylacetoacetate + H2O = acetoacetate + fumarate + H(+)</text>
        <dbReference type="Rhea" id="RHEA:10244"/>
        <dbReference type="ChEBI" id="CHEBI:13705"/>
        <dbReference type="ChEBI" id="CHEBI:15377"/>
        <dbReference type="ChEBI" id="CHEBI:15378"/>
        <dbReference type="ChEBI" id="CHEBI:18034"/>
        <dbReference type="ChEBI" id="CHEBI:29806"/>
        <dbReference type="EC" id="3.7.1.2"/>
    </reaction>
</comment>
<accession>A0A292PQ87</accession>
<feature type="binding site" evidence="12">
    <location>
        <position position="218"/>
    </location>
    <ligand>
        <name>Ca(2+)</name>
        <dbReference type="ChEBI" id="CHEBI:29108"/>
    </ligand>
</feature>
<dbReference type="GO" id="GO:0004334">
    <property type="term" value="F:fumarylacetoacetase activity"/>
    <property type="evidence" value="ECO:0007669"/>
    <property type="project" value="UniProtKB-UniRule"/>
</dbReference>
<gene>
    <name evidence="16" type="ORF">GSTUAT00006092001</name>
</gene>
<keyword evidence="17" id="KW-1185">Reference proteome</keyword>
<feature type="binding site" evidence="11">
    <location>
        <position position="115"/>
    </location>
    <ligand>
        <name>substrate</name>
    </ligand>
</feature>
<evidence type="ECO:0000256" key="13">
    <source>
        <dbReference type="RuleBase" id="RU366008"/>
    </source>
</evidence>
<evidence type="ECO:0000259" key="14">
    <source>
        <dbReference type="Pfam" id="PF01557"/>
    </source>
</evidence>
<comment type="pathway">
    <text evidence="1 13">Amino-acid degradation; L-phenylalanine degradation; acetoacetate and fumarate from L-phenylalanine: step 6/6.</text>
</comment>
<dbReference type="PANTHER" id="PTHR43069">
    <property type="entry name" value="FUMARYLACETOACETASE"/>
    <property type="match status" value="1"/>
</dbReference>
<feature type="binding site" evidence="12">
    <location>
        <position position="242"/>
    </location>
    <ligand>
        <name>Mg(2+)</name>
        <dbReference type="ChEBI" id="CHEBI:18420"/>
    </ligand>
</feature>
<dbReference type="InterPro" id="IPR015377">
    <property type="entry name" value="Fumarylacetoacetase_N"/>
</dbReference>
<keyword evidence="6 12" id="KW-0106">Calcium</keyword>